<keyword evidence="1" id="KW-0812">Transmembrane</keyword>
<reference evidence="2" key="1">
    <citation type="submission" date="2022-10" db="EMBL/GenBank/DDBJ databases">
        <title>Luteolibacter sp. GHJ8, whole genome shotgun sequencing project.</title>
        <authorList>
            <person name="Zhao G."/>
            <person name="Shen L."/>
        </authorList>
    </citation>
    <scope>NUCLEOTIDE SEQUENCE</scope>
    <source>
        <strain evidence="2">GHJ8</strain>
    </source>
</reference>
<evidence type="ECO:0000313" key="2">
    <source>
        <dbReference type="EMBL" id="MCW1914617.1"/>
    </source>
</evidence>
<keyword evidence="1" id="KW-0472">Membrane</keyword>
<evidence type="ECO:0000313" key="3">
    <source>
        <dbReference type="Proteomes" id="UP001165653"/>
    </source>
</evidence>
<feature type="transmembrane region" description="Helical" evidence="1">
    <location>
        <begin position="6"/>
        <end position="27"/>
    </location>
</feature>
<sequence length="104" mass="12086">MLENPYFIPALVGSILVFQLLLLLQVARLSGKVGRLMRQLASRESFPVHGADADLAGRKEAVSDQKNWFEVFLNEDPQRRELPKKEQFAAFRQWREERGMNWKA</sequence>
<protein>
    <submittedName>
        <fullName evidence="2">Uncharacterized protein</fullName>
    </submittedName>
</protein>
<comment type="caution">
    <text evidence="2">The sequence shown here is derived from an EMBL/GenBank/DDBJ whole genome shotgun (WGS) entry which is preliminary data.</text>
</comment>
<dbReference type="RefSeq" id="WP_264514152.1">
    <property type="nucleotide sequence ID" value="NZ_JAPDDR010000006.1"/>
</dbReference>
<gene>
    <name evidence="2" type="ORF">OJ996_13600</name>
</gene>
<keyword evidence="1" id="KW-1133">Transmembrane helix</keyword>
<organism evidence="2 3">
    <name type="scientific">Luteolibacter rhizosphaerae</name>
    <dbReference type="NCBI Taxonomy" id="2989719"/>
    <lineage>
        <taxon>Bacteria</taxon>
        <taxon>Pseudomonadati</taxon>
        <taxon>Verrucomicrobiota</taxon>
        <taxon>Verrucomicrobiia</taxon>
        <taxon>Verrucomicrobiales</taxon>
        <taxon>Verrucomicrobiaceae</taxon>
        <taxon>Luteolibacter</taxon>
    </lineage>
</organism>
<dbReference type="Proteomes" id="UP001165653">
    <property type="component" value="Unassembled WGS sequence"/>
</dbReference>
<name>A0ABT3G453_9BACT</name>
<dbReference type="EMBL" id="JAPDDR010000006">
    <property type="protein sequence ID" value="MCW1914617.1"/>
    <property type="molecule type" value="Genomic_DNA"/>
</dbReference>
<accession>A0ABT3G453</accession>
<proteinExistence type="predicted"/>
<keyword evidence="3" id="KW-1185">Reference proteome</keyword>
<evidence type="ECO:0000256" key="1">
    <source>
        <dbReference type="SAM" id="Phobius"/>
    </source>
</evidence>